<proteinExistence type="predicted"/>
<dbReference type="InterPro" id="IPR000415">
    <property type="entry name" value="Nitroreductase-like"/>
</dbReference>
<gene>
    <name evidence="1" type="ORF">CUS_4771</name>
</gene>
<evidence type="ECO:0000313" key="1">
    <source>
        <dbReference type="EMBL" id="EGC03802.1"/>
    </source>
</evidence>
<sequence length="109" mass="12423">MLFDASAVIIPLLKQKTDILQPENISHLNGFASIWCSIENLFLSATAEGYGCNLRVPLGNEEEYARKVLGFPEDYFMPCFIGIGKPHKDIVPVKQKEINIKERIHWDTF</sequence>
<keyword evidence="2" id="KW-1185">Reference proteome</keyword>
<dbReference type="AlphaFoldDB" id="E9SA96"/>
<comment type="caution">
    <text evidence="1">The sequence shown here is derived from an EMBL/GenBank/DDBJ whole genome shotgun (WGS) entry which is preliminary data.</text>
</comment>
<dbReference type="SUPFAM" id="SSF55469">
    <property type="entry name" value="FMN-dependent nitroreductase-like"/>
    <property type="match status" value="1"/>
</dbReference>
<dbReference type="eggNOG" id="ENOG50331RT">
    <property type="taxonomic scope" value="Bacteria"/>
</dbReference>
<organism evidence="1 2">
    <name type="scientific">Ruminococcus albus 8</name>
    <dbReference type="NCBI Taxonomy" id="246199"/>
    <lineage>
        <taxon>Bacteria</taxon>
        <taxon>Bacillati</taxon>
        <taxon>Bacillota</taxon>
        <taxon>Clostridia</taxon>
        <taxon>Eubacteriales</taxon>
        <taxon>Oscillospiraceae</taxon>
        <taxon>Ruminococcus</taxon>
    </lineage>
</organism>
<dbReference type="Proteomes" id="UP000004259">
    <property type="component" value="Unassembled WGS sequence"/>
</dbReference>
<dbReference type="GO" id="GO:0016491">
    <property type="term" value="F:oxidoreductase activity"/>
    <property type="evidence" value="ECO:0007669"/>
    <property type="project" value="InterPro"/>
</dbReference>
<name>E9SA96_RUMAL</name>
<dbReference type="Gene3D" id="3.40.109.10">
    <property type="entry name" value="NADH Oxidase"/>
    <property type="match status" value="1"/>
</dbReference>
<protein>
    <recommendedName>
        <fullName evidence="3">Nitroreductase domain-containing protein</fullName>
    </recommendedName>
</protein>
<evidence type="ECO:0000313" key="2">
    <source>
        <dbReference type="Proteomes" id="UP000004259"/>
    </source>
</evidence>
<dbReference type="EMBL" id="ADKM02000052">
    <property type="protein sequence ID" value="EGC03802.1"/>
    <property type="molecule type" value="Genomic_DNA"/>
</dbReference>
<accession>E9SA96</accession>
<evidence type="ECO:0008006" key="3">
    <source>
        <dbReference type="Google" id="ProtNLM"/>
    </source>
</evidence>
<reference evidence="1 2" key="1">
    <citation type="submission" date="2011-02" db="EMBL/GenBank/DDBJ databases">
        <authorList>
            <person name="Nelson K.E."/>
            <person name="Sutton G."/>
            <person name="Torralba M."/>
            <person name="Durkin S."/>
            <person name="Harkins D."/>
            <person name="Montgomery R."/>
            <person name="Ziemer C."/>
            <person name="Klaassens E."/>
            <person name="Ocuiv P."/>
            <person name="Morrison M."/>
        </authorList>
    </citation>
    <scope>NUCLEOTIDE SEQUENCE [LARGE SCALE GENOMIC DNA]</scope>
    <source>
        <strain evidence="1 2">8</strain>
    </source>
</reference>
<dbReference type="STRING" id="246199.CUS_4771"/>